<evidence type="ECO:0008006" key="3">
    <source>
        <dbReference type="Google" id="ProtNLM"/>
    </source>
</evidence>
<protein>
    <recommendedName>
        <fullName evidence="3">SAP domain-containing protein</fullName>
    </recommendedName>
</protein>
<gene>
    <name evidence="1" type="ORF">CC86DRAFT_367670</name>
</gene>
<accession>A0A6A7AAL9</accession>
<evidence type="ECO:0000313" key="1">
    <source>
        <dbReference type="EMBL" id="KAF2829727.1"/>
    </source>
</evidence>
<organism evidence="1 2">
    <name type="scientific">Ophiobolus disseminans</name>
    <dbReference type="NCBI Taxonomy" id="1469910"/>
    <lineage>
        <taxon>Eukaryota</taxon>
        <taxon>Fungi</taxon>
        <taxon>Dikarya</taxon>
        <taxon>Ascomycota</taxon>
        <taxon>Pezizomycotina</taxon>
        <taxon>Dothideomycetes</taxon>
        <taxon>Pleosporomycetidae</taxon>
        <taxon>Pleosporales</taxon>
        <taxon>Pleosporineae</taxon>
        <taxon>Phaeosphaeriaceae</taxon>
        <taxon>Ophiobolus</taxon>
    </lineage>
</organism>
<evidence type="ECO:0000313" key="2">
    <source>
        <dbReference type="Proteomes" id="UP000799424"/>
    </source>
</evidence>
<dbReference type="EMBL" id="MU006220">
    <property type="protein sequence ID" value="KAF2829727.1"/>
    <property type="molecule type" value="Genomic_DNA"/>
</dbReference>
<dbReference type="Proteomes" id="UP000799424">
    <property type="component" value="Unassembled WGS sequence"/>
</dbReference>
<proteinExistence type="predicted"/>
<dbReference type="OrthoDB" id="10037289at2759"/>
<dbReference type="AlphaFoldDB" id="A0A6A7AAL9"/>
<sequence length="308" mass="35256">MPPPHFEYEAENRILGTDALEEDDMHDKYIKDFNEIKSLILEPATDHPDYKWVMLWEGFKSFLDYRRRSNYCNPDSFGMYIYNDFNGWGLQELMENQLVAFDATLKKKDDDALKRTWAAVTALGLWLNEVDMGPFVANEDGEKVQALVGLMGFALLRALAALDHAEELKADTEFLDVPIVITGFLEWSSDLPAYGIDGEAVEWRPHAAGYFKQAKFKYSKGIAGTEKLIEEAEPSDETKLAKKTDKDPWKWTRRLKDYKSLHGPKIGGTKYDITKMSRKERAKHAFDNKDPLADISEKDLKEGNLDLA</sequence>
<keyword evidence="2" id="KW-1185">Reference proteome</keyword>
<reference evidence="1" key="1">
    <citation type="journal article" date="2020" name="Stud. Mycol.">
        <title>101 Dothideomycetes genomes: a test case for predicting lifestyles and emergence of pathogens.</title>
        <authorList>
            <person name="Haridas S."/>
            <person name="Albert R."/>
            <person name="Binder M."/>
            <person name="Bloem J."/>
            <person name="Labutti K."/>
            <person name="Salamov A."/>
            <person name="Andreopoulos B."/>
            <person name="Baker S."/>
            <person name="Barry K."/>
            <person name="Bills G."/>
            <person name="Bluhm B."/>
            <person name="Cannon C."/>
            <person name="Castanera R."/>
            <person name="Culley D."/>
            <person name="Daum C."/>
            <person name="Ezra D."/>
            <person name="Gonzalez J."/>
            <person name="Henrissat B."/>
            <person name="Kuo A."/>
            <person name="Liang C."/>
            <person name="Lipzen A."/>
            <person name="Lutzoni F."/>
            <person name="Magnuson J."/>
            <person name="Mondo S."/>
            <person name="Nolan M."/>
            <person name="Ohm R."/>
            <person name="Pangilinan J."/>
            <person name="Park H.-J."/>
            <person name="Ramirez L."/>
            <person name="Alfaro M."/>
            <person name="Sun H."/>
            <person name="Tritt A."/>
            <person name="Yoshinaga Y."/>
            <person name="Zwiers L.-H."/>
            <person name="Turgeon B."/>
            <person name="Goodwin S."/>
            <person name="Spatafora J."/>
            <person name="Crous P."/>
            <person name="Grigoriev I."/>
        </authorList>
    </citation>
    <scope>NUCLEOTIDE SEQUENCE</scope>
    <source>
        <strain evidence="1">CBS 113818</strain>
    </source>
</reference>
<name>A0A6A7AAL9_9PLEO</name>